<evidence type="ECO:0000256" key="2">
    <source>
        <dbReference type="SAM" id="MobiDB-lite"/>
    </source>
</evidence>
<dbReference type="AlphaFoldDB" id="A0A7Z0QNH5"/>
<proteinExistence type="predicted"/>
<dbReference type="InterPro" id="IPR013762">
    <property type="entry name" value="Integrase-like_cat_sf"/>
</dbReference>
<gene>
    <name evidence="4" type="ORF">G6321_00001055</name>
    <name evidence="3" type="ORF">G6321_53950</name>
</gene>
<dbReference type="EMBL" id="CP088278">
    <property type="protein sequence ID" value="UGX89708.1"/>
    <property type="molecule type" value="Genomic_DNA"/>
</dbReference>
<evidence type="ECO:0000256" key="1">
    <source>
        <dbReference type="ARBA" id="ARBA00023172"/>
    </source>
</evidence>
<reference evidence="4 5" key="3">
    <citation type="journal article" date="2022" name="Int. J. Syst. Evol. Microbiol.">
        <title>Strains of Bradyrhizobium barranii sp. nov. associated with legumes native to Canada are symbionts of soybeans and belong to different subspecies (subsp. barranii subsp. nov. and subsp. apii subsp. nov.) and symbiovars (sv. glycinearum and sv. septentrionale).</title>
        <authorList>
            <person name="Bromfield E.S.P."/>
            <person name="Cloutier S."/>
            <person name="Wasai-Hara S."/>
            <person name="Minamisawa K."/>
        </authorList>
    </citation>
    <scope>NUCLEOTIDE SEQUENCE [LARGE SCALE GENOMIC DNA]</scope>
    <source>
        <strain evidence="5">323S2</strain>
        <plasmid evidence="4 5">pBb323S2a</plasmid>
    </source>
</reference>
<dbReference type="GO" id="GO:0015074">
    <property type="term" value="P:DNA integration"/>
    <property type="evidence" value="ECO:0007669"/>
    <property type="project" value="InterPro"/>
</dbReference>
<keyword evidence="4" id="KW-0614">Plasmid</keyword>
<dbReference type="RefSeq" id="WP_166354160.1">
    <property type="nucleotide sequence ID" value="NZ_CP049700.1"/>
</dbReference>
<dbReference type="InterPro" id="IPR011010">
    <property type="entry name" value="DNA_brk_join_enz"/>
</dbReference>
<geneLocation type="plasmid" evidence="4 5">
    <name>pBb323S2a</name>
</geneLocation>
<dbReference type="EMBL" id="JACBFH010000004">
    <property type="protein sequence ID" value="NYY96809.1"/>
    <property type="molecule type" value="Genomic_DNA"/>
</dbReference>
<evidence type="ECO:0000313" key="3">
    <source>
        <dbReference type="EMBL" id="NYY96809.1"/>
    </source>
</evidence>
<dbReference type="GO" id="GO:0006310">
    <property type="term" value="P:DNA recombination"/>
    <property type="evidence" value="ECO:0007669"/>
    <property type="project" value="UniProtKB-KW"/>
</dbReference>
<reference evidence="3" key="2">
    <citation type="submission" date="2020-06" db="EMBL/GenBank/DDBJ databases">
        <title>Whole Genome Sequence of Bradyrhizobium sp. Strain 323S2.</title>
        <authorList>
            <person name="Bromfield E.S.P."/>
        </authorList>
    </citation>
    <scope>NUCLEOTIDE SEQUENCE [LARGE SCALE GENOMIC DNA]</scope>
    <source>
        <strain evidence="3">323S2</strain>
    </source>
</reference>
<evidence type="ECO:0000313" key="5">
    <source>
        <dbReference type="Proteomes" id="UP000564836"/>
    </source>
</evidence>
<dbReference type="Gene3D" id="1.10.443.10">
    <property type="entry name" value="Intergrase catalytic core"/>
    <property type="match status" value="1"/>
</dbReference>
<evidence type="ECO:0008006" key="6">
    <source>
        <dbReference type="Google" id="ProtNLM"/>
    </source>
</evidence>
<name>A0A7Z0QNH5_9BRAD</name>
<dbReference type="Proteomes" id="UP000564836">
    <property type="component" value="Plasmid pBb323S2a"/>
</dbReference>
<sequence>MKTRKPLGWPKLMVAKRLKHGATAYYWDVPTWAKARGCPFKSQALGSDYAAAKTRCDSTLNPQFDDWRIGNDIKSSLPSTRAGTFDWMVALYKQAPQYKKLSEGHKKDVDWLLGLASKHPLKDGRCFGALHLSSINPGAADLLYSKLRTKPDGSERTRTAKGVMVAVRRAWSVAYRSQPTIVPAQNPFSKMEISYSAKRTRPVSYSELLKFVDAADKSGMASIGTAALIAFHWLQRQVDILNRLSWSHYKPADAPHCVRIFHHKTKVLYDLPLYDDDGTALFPELTSRLDQMPRLGTLIVTREALDRTRKIHLPWQPDYFRHSIAKIRQLAGIDENVKFMGIRHGGNVEGANAGLTEAQLRSLSGHKNAGTMIRYAQETPDQQRAGARKRLDARTKKGNLSE</sequence>
<dbReference type="SUPFAM" id="SSF56349">
    <property type="entry name" value="DNA breaking-rejoining enzymes"/>
    <property type="match status" value="1"/>
</dbReference>
<keyword evidence="1" id="KW-0233">DNA recombination</keyword>
<organism evidence="3">
    <name type="scientific">Bradyrhizobium barranii subsp. barranii</name>
    <dbReference type="NCBI Taxonomy" id="2823807"/>
    <lineage>
        <taxon>Bacteria</taxon>
        <taxon>Pseudomonadati</taxon>
        <taxon>Pseudomonadota</taxon>
        <taxon>Alphaproteobacteria</taxon>
        <taxon>Hyphomicrobiales</taxon>
        <taxon>Nitrobacteraceae</taxon>
        <taxon>Bradyrhizobium</taxon>
        <taxon>Bradyrhizobium barranii</taxon>
    </lineage>
</organism>
<feature type="region of interest" description="Disordered" evidence="2">
    <location>
        <begin position="378"/>
        <end position="402"/>
    </location>
</feature>
<protein>
    <recommendedName>
        <fullName evidence="6">Tyr recombinase domain-containing protein</fullName>
    </recommendedName>
</protein>
<evidence type="ECO:0000313" key="4">
    <source>
        <dbReference type="EMBL" id="UGX89708.1"/>
    </source>
</evidence>
<reference evidence="4 5" key="1">
    <citation type="journal article" date="2017" name="Syst. Appl. Microbiol.">
        <title>Soybeans inoculated with root zone soils of Canadian native legumes harbour diverse and novel Bradyrhizobium spp. that possess agricultural potential.</title>
        <authorList>
            <person name="Bromfield E.S.P."/>
            <person name="Cloutier S."/>
            <person name="Tambong J.T."/>
            <person name="Tran Thi T.V."/>
        </authorList>
    </citation>
    <scope>NUCLEOTIDE SEQUENCE [LARGE SCALE GENOMIC DNA]</scope>
    <source>
        <strain evidence="4 5">323S2</strain>
    </source>
</reference>
<dbReference type="GO" id="GO:0003677">
    <property type="term" value="F:DNA binding"/>
    <property type="evidence" value="ECO:0007669"/>
    <property type="project" value="InterPro"/>
</dbReference>
<accession>A0A7Z0QNH5</accession>